<name>A0A346PT08_9EURY</name>
<dbReference type="AlphaFoldDB" id="A0A346PT08"/>
<evidence type="ECO:0000313" key="7">
    <source>
        <dbReference type="Proteomes" id="UP000258613"/>
    </source>
</evidence>
<keyword evidence="2" id="KW-0677">Repeat</keyword>
<evidence type="ECO:0000256" key="3">
    <source>
        <dbReference type="SAM" id="MobiDB-lite"/>
    </source>
</evidence>
<dbReference type="GO" id="GO:0004792">
    <property type="term" value="F:thiosulfate-cyanide sulfurtransferase activity"/>
    <property type="evidence" value="ECO:0007669"/>
    <property type="project" value="UniProtKB-EC"/>
</dbReference>
<accession>A0A346PCY7</accession>
<dbReference type="EMBL" id="CP027033">
    <property type="protein sequence ID" value="AXR82653.1"/>
    <property type="molecule type" value="Genomic_DNA"/>
</dbReference>
<dbReference type="KEGG" id="nag:AArcMg_2663"/>
<dbReference type="OrthoDB" id="9977at2157"/>
<accession>A0A346PT08</accession>
<dbReference type="EC" id="2.8.1.1" evidence="6"/>
<dbReference type="PROSITE" id="PS51257">
    <property type="entry name" value="PROKAR_LIPOPROTEIN"/>
    <property type="match status" value="1"/>
</dbReference>
<evidence type="ECO:0000313" key="5">
    <source>
        <dbReference type="EMBL" id="AXR77382.1"/>
    </source>
</evidence>
<dbReference type="PROSITE" id="PS50206">
    <property type="entry name" value="RHODANESE_3"/>
    <property type="match status" value="2"/>
</dbReference>
<dbReference type="InterPro" id="IPR036873">
    <property type="entry name" value="Rhodanese-like_dom_sf"/>
</dbReference>
<dbReference type="EMBL" id="CP024047">
    <property type="protein sequence ID" value="AXR77382.1"/>
    <property type="molecule type" value="Genomic_DNA"/>
</dbReference>
<feature type="region of interest" description="Disordered" evidence="3">
    <location>
        <begin position="23"/>
        <end position="66"/>
    </location>
</feature>
<gene>
    <name evidence="5" type="ORF">AArc1_1041</name>
    <name evidence="6" type="ORF">AArcMg_2663</name>
</gene>
<feature type="domain" description="Rhodanese" evidence="4">
    <location>
        <begin position="308"/>
        <end position="371"/>
    </location>
</feature>
<reference evidence="6" key="3">
    <citation type="journal article" date="2019" name="Int. J. Syst. Evol. Microbiol.">
        <title>Natronolimnobius sulfurireducens sp. nov. and Halalkaliarchaeum desulfuricum gen. nov., sp. nov., the first sulfur-respiring alkaliphilic haloarchaea from hypersaline alkaline lakes.</title>
        <authorList>
            <person name="Sorokin D.Y."/>
            <person name="Yakimov M."/>
            <person name="Messina E."/>
            <person name="Merkel A.Y."/>
            <person name="Bale N.J."/>
            <person name="Sinninghe Damste J.S."/>
        </authorList>
    </citation>
    <scope>NUCLEOTIDE SEQUENCE</scope>
    <source>
        <strain evidence="6">AArc-Mg</strain>
        <strain evidence="5">AArc1</strain>
    </source>
</reference>
<dbReference type="GeneID" id="37643153"/>
<sequence length="445" mass="48795">MNTINRRRFLAAGGALGVVTLAGCLGDDPADEPEEEAPEPDDESDDDDEPDDDEPTEDLPDPTDTETALIEPTTLHEWQEAGLVNKDDPGESHRVVILRIDDWYPDDSAIQSYEDGHVPGAAPWYVDELHTEREEGLGVAAPMVANGEMVDEALNRAGVCPRTTIVVSGTKPIRVARGYWTLRYWGFPRERVKILNGGYHAYGEEYDLETGQFDPLDVPQTTFSVEANEELNNDLRVGIGQMIQRVDNVIEGESDDVILENRQDGEGDEASAPGTMISNATWDNPLAVHEGDHHFDTFEAEGAYFKAPGELQAHYDDLGVSPDDTVLTYCGSGYRAAVSFFVLDGILEYDDVMLYDGSWGQWEQYAGDDVPETWRVDEHGRTDGDLEAGDLEITVDEIPDLDTPEANQLEAADMDYMAGGEVDEDDGADGADDFACSVGRPAPTP</sequence>
<dbReference type="Gene3D" id="3.40.250.10">
    <property type="entry name" value="Rhodanese-like domain"/>
    <property type="match status" value="2"/>
</dbReference>
<dbReference type="PROSITE" id="PS51318">
    <property type="entry name" value="TAT"/>
    <property type="match status" value="1"/>
</dbReference>
<dbReference type="SMART" id="SM00450">
    <property type="entry name" value="RHOD"/>
    <property type="match status" value="2"/>
</dbReference>
<feature type="compositionally biased region" description="Acidic residues" evidence="3">
    <location>
        <begin position="421"/>
        <end position="432"/>
    </location>
</feature>
<keyword evidence="1 6" id="KW-0808">Transferase</keyword>
<dbReference type="InterPro" id="IPR006311">
    <property type="entry name" value="TAT_signal"/>
</dbReference>
<dbReference type="KEGG" id="nan:AArc1_1041"/>
<dbReference type="SUPFAM" id="SSF52821">
    <property type="entry name" value="Rhodanese/Cell cycle control phosphatase"/>
    <property type="match status" value="2"/>
</dbReference>
<feature type="compositionally biased region" description="Acidic residues" evidence="3">
    <location>
        <begin position="28"/>
        <end position="64"/>
    </location>
</feature>
<dbReference type="InterPro" id="IPR045078">
    <property type="entry name" value="TST/MPST-like"/>
</dbReference>
<organism evidence="6 7">
    <name type="scientific">Natrarchaeobaculum sulfurireducens</name>
    <dbReference type="NCBI Taxonomy" id="2044521"/>
    <lineage>
        <taxon>Archaea</taxon>
        <taxon>Methanobacteriati</taxon>
        <taxon>Methanobacteriota</taxon>
        <taxon>Stenosarchaea group</taxon>
        <taxon>Halobacteria</taxon>
        <taxon>Halobacteriales</taxon>
        <taxon>Natrialbaceae</taxon>
        <taxon>Natrarchaeobaculum</taxon>
    </lineage>
</organism>
<evidence type="ECO:0000256" key="2">
    <source>
        <dbReference type="ARBA" id="ARBA00022737"/>
    </source>
</evidence>
<dbReference type="PANTHER" id="PTHR11364">
    <property type="entry name" value="THIOSULFATE SULFERTANSFERASE"/>
    <property type="match status" value="1"/>
</dbReference>
<protein>
    <submittedName>
        <fullName evidence="5">Rhodanese-related sulfurtransferase</fullName>
    </submittedName>
    <submittedName>
        <fullName evidence="6">Thiosulfate sulfurtransferase, rhodanese</fullName>
        <ecNumber evidence="6">2.8.1.1</ecNumber>
    </submittedName>
</protein>
<proteinExistence type="predicted"/>
<dbReference type="InterPro" id="IPR001763">
    <property type="entry name" value="Rhodanese-like_dom"/>
</dbReference>
<dbReference type="Proteomes" id="UP000258707">
    <property type="component" value="Chromosome"/>
</dbReference>
<evidence type="ECO:0000313" key="6">
    <source>
        <dbReference type="EMBL" id="AXR82653.1"/>
    </source>
</evidence>
<dbReference type="RefSeq" id="WP_154670615.1">
    <property type="nucleotide sequence ID" value="NZ_CP024047.1"/>
</dbReference>
<feature type="domain" description="Rhodanese" evidence="4">
    <location>
        <begin position="91"/>
        <end position="211"/>
    </location>
</feature>
<evidence type="ECO:0000259" key="4">
    <source>
        <dbReference type="PROSITE" id="PS50206"/>
    </source>
</evidence>
<reference evidence="8" key="1">
    <citation type="submission" date="2017-10" db="EMBL/GenBank/DDBJ databases">
        <title>Phenotypic and genomic properties of facultatively anaerobic sulfur-reducing natronoarchaea from hypersaline soda lakes.</title>
        <authorList>
            <person name="Sorokin D.Y."/>
            <person name="Kublanov I.V."/>
            <person name="Roman P."/>
            <person name="Sinninghe Damste J.S."/>
            <person name="Golyshin P.N."/>
            <person name="Rojo D."/>
            <person name="Ciordia S."/>
            <person name="Mena Md.C."/>
            <person name="Ferrer M."/>
            <person name="Messina E."/>
            <person name="Smedile F."/>
            <person name="La Spada G."/>
            <person name="La Cono V."/>
            <person name="Yakimov M.M."/>
        </authorList>
    </citation>
    <scope>NUCLEOTIDE SEQUENCE [LARGE SCALE GENOMIC DNA]</scope>
    <source>
        <strain evidence="8">AArc1</strain>
    </source>
</reference>
<dbReference type="NCBIfam" id="NF040901">
    <property type="entry name" value="SeO3_TeO2_ExtH"/>
    <property type="match status" value="1"/>
</dbReference>
<keyword evidence="7" id="KW-1185">Reference proteome</keyword>
<reference evidence="7" key="2">
    <citation type="submission" date="2018-02" db="EMBL/GenBank/DDBJ databases">
        <title>Phenotypic and genomic properties of facultatively anaerobic sulfur-reducing natronoarchaea from hypersaline soda lakes.</title>
        <authorList>
            <person name="Sorokin D.Y."/>
            <person name="Kublanov I.V."/>
            <person name="Roman P."/>
            <person name="Sinninghe Damste J.S."/>
            <person name="Golyshin P.N."/>
            <person name="Rojo D."/>
            <person name="Ciordia S."/>
            <person name="Mena M.D.C."/>
            <person name="Ferrer M."/>
            <person name="Messina E."/>
            <person name="Smedile F."/>
            <person name="La Spada G."/>
            <person name="La Cono V."/>
            <person name="Yakimov M.M."/>
        </authorList>
    </citation>
    <scope>NUCLEOTIDE SEQUENCE [LARGE SCALE GENOMIC DNA]</scope>
    <source>
        <strain evidence="7">AArc-Mg</strain>
    </source>
</reference>
<dbReference type="PANTHER" id="PTHR11364:SF27">
    <property type="entry name" value="SULFURTRANSFERASE"/>
    <property type="match status" value="1"/>
</dbReference>
<evidence type="ECO:0000256" key="1">
    <source>
        <dbReference type="ARBA" id="ARBA00022679"/>
    </source>
</evidence>
<dbReference type="Proteomes" id="UP000258613">
    <property type="component" value="Chromosome"/>
</dbReference>
<evidence type="ECO:0000313" key="8">
    <source>
        <dbReference type="Proteomes" id="UP000258707"/>
    </source>
</evidence>
<feature type="region of interest" description="Disordered" evidence="3">
    <location>
        <begin position="419"/>
        <end position="445"/>
    </location>
</feature>